<accession>A0A7W7LK58</accession>
<sequence>MTLVVRRAAAAVAGAVCLTLGSLTAAYAAPSVAHDHAHDHQQHHKHATVLTLDLAKQSLLGTHQVLRAYLTDANGEPVRGARIHMFTPGHQNLCSQSTDANGEAVCDAPLAAPTEVANEVVNGFDARFDGSDELLPSQAHAPSTLVVGDI</sequence>
<comment type="caution">
    <text evidence="2">The sequence shown here is derived from an EMBL/GenBank/DDBJ whole genome shotgun (WGS) entry which is preliminary data.</text>
</comment>
<proteinExistence type="predicted"/>
<keyword evidence="1" id="KW-0732">Signal</keyword>
<dbReference type="RefSeq" id="WP_184346251.1">
    <property type="nucleotide sequence ID" value="NZ_JACHJH010000001.1"/>
</dbReference>
<dbReference type="Proteomes" id="UP000556084">
    <property type="component" value="Unassembled WGS sequence"/>
</dbReference>
<keyword evidence="3" id="KW-1185">Reference proteome</keyword>
<organism evidence="2 3">
    <name type="scientific">Streptomyces olivoverticillatus</name>
    <dbReference type="NCBI Taxonomy" id="66427"/>
    <lineage>
        <taxon>Bacteria</taxon>
        <taxon>Bacillati</taxon>
        <taxon>Actinomycetota</taxon>
        <taxon>Actinomycetes</taxon>
        <taxon>Kitasatosporales</taxon>
        <taxon>Streptomycetaceae</taxon>
        <taxon>Streptomyces</taxon>
    </lineage>
</organism>
<evidence type="ECO:0000313" key="2">
    <source>
        <dbReference type="EMBL" id="MBB4891729.1"/>
    </source>
</evidence>
<evidence type="ECO:0000256" key="1">
    <source>
        <dbReference type="SAM" id="SignalP"/>
    </source>
</evidence>
<evidence type="ECO:0000313" key="3">
    <source>
        <dbReference type="Proteomes" id="UP000556084"/>
    </source>
</evidence>
<dbReference type="AlphaFoldDB" id="A0A7W7LK58"/>
<reference evidence="2 3" key="1">
    <citation type="submission" date="2020-08" db="EMBL/GenBank/DDBJ databases">
        <title>Genomic Encyclopedia of Type Strains, Phase III (KMG-III): the genomes of soil and plant-associated and newly described type strains.</title>
        <authorList>
            <person name="Whitman W."/>
        </authorList>
    </citation>
    <scope>NUCLEOTIDE SEQUENCE [LARGE SCALE GENOMIC DNA]</scope>
    <source>
        <strain evidence="2 3">CECT 3266</strain>
    </source>
</reference>
<name>A0A7W7LK58_9ACTN</name>
<feature type="chain" id="PRO_5031518577" evidence="1">
    <location>
        <begin position="29"/>
        <end position="150"/>
    </location>
</feature>
<protein>
    <submittedName>
        <fullName evidence="2">Uncharacterized protein</fullName>
    </submittedName>
</protein>
<feature type="signal peptide" evidence="1">
    <location>
        <begin position="1"/>
        <end position="28"/>
    </location>
</feature>
<dbReference type="EMBL" id="JACHJH010000001">
    <property type="protein sequence ID" value="MBB4891729.1"/>
    <property type="molecule type" value="Genomic_DNA"/>
</dbReference>
<gene>
    <name evidence="2" type="ORF">FHS39_000729</name>
</gene>